<feature type="region of interest" description="Disordered" evidence="1">
    <location>
        <begin position="393"/>
        <end position="414"/>
    </location>
</feature>
<evidence type="ECO:0000313" key="3">
    <source>
        <dbReference type="Proteomes" id="UP000191285"/>
    </source>
</evidence>
<name>A0A1V6TPW4_9EURO</name>
<comment type="caution">
    <text evidence="2">The sequence shown here is derived from an EMBL/GenBank/DDBJ whole genome shotgun (WGS) entry which is preliminary data.</text>
</comment>
<sequence>MIRSQHPGRLLRLGRVPYTPRSLALSYPSLSCVHARYASTNTRRLTLEEYKLVCNYTDLAESPISLKNRNPNAWVPFLISCLKPPQKKQKAATQTGKTKKTLFQHVDNLNRGHALMSHLWLAKSFRGMNLLVHMGFKLGQWSTVHTLLNELIDTYEVLAPYIKLKNTAADLEWSLKGSNLSLDDISYYPLSAAQVAQIKMPASHLDLNLTTRRPAVESFADRLLSSVLLHLGTLVLAAADRSPNDRQLAMSCVFRTLARLHHLGLISDNVYQYHPADPDQIAFRPPGLNLLSSHIMTVLSDAAWLEHESTLANSATEAGEDPPFLPFNVGFRELGPEIWLELILWCCVEHGFSKQGALLLREMETRTDDRAWKVASWEPLVRALDTVRQTDISTEESWRNPESHSPPLVYKGRKRPPFNGLGRRTISTQVVATLREMLFNKSFVSVGTTGMSAEESLMLSSSAQNLLESNTKQTEEEPRLTNRSTNWNFNRMLNSGGIFPENDPLAFAKLLQSTQHVVPPWGGEPIPTDERLNEITKAQIYDETAAMSGLIQQSIRLSARNKQAGSAFSGYEWLQKVVDASKSYHIRAFLEKFDQYSSPNAAFFESRQPDPSMAQSSLPHIQNVVMADLLDLVTGCRAFDFGNWLLFNDDIDGPAISQSSYGDQAIAPSILRFAAATQNKELSDLVVSSLGTPLTTNTLKAVLSLQISLESWDRVVFTLAFLRDYRAKSWGFNNITTLAAKIITLDASIQRKLASGLQSPEKEQESLAKATDILTRLFQGEFSTSPSQSKRVSDFQRLVLRRLWTSFEVVPGPIYDILKNAGIARSLSRDRTLRIPTNSFQGLLSAVVDNYGSKAGKLLFDEWCLSEPTPAQMRTMSGGVVRMPMAPERKLYETSGKQDFNATWHEHARSKLVIPDLNTYRILAQAAYREYELDQAQAQATQTRQKTSSVLPASSTRTSPLVSPRPFVKSSHENQNQTQTQTLIYKSESDPSIIPPATEAEAILDFCVGKFLQEHMEEWAIELEIPGYVERMRFRGVLSDESFSPPEHVKEVQNKSWTQSLLTQKNKTSNYHRNSSKYRKSNARAW</sequence>
<dbReference type="EMBL" id="MLKD01000003">
    <property type="protein sequence ID" value="OQE28422.1"/>
    <property type="molecule type" value="Genomic_DNA"/>
</dbReference>
<proteinExistence type="predicted"/>
<reference evidence="3" key="1">
    <citation type="journal article" date="2017" name="Nat. Microbiol.">
        <title>Global analysis of biosynthetic gene clusters reveals vast potential of secondary metabolite production in Penicillium species.</title>
        <authorList>
            <person name="Nielsen J.C."/>
            <person name="Grijseels S."/>
            <person name="Prigent S."/>
            <person name="Ji B."/>
            <person name="Dainat J."/>
            <person name="Nielsen K.F."/>
            <person name="Frisvad J.C."/>
            <person name="Workman M."/>
            <person name="Nielsen J."/>
        </authorList>
    </citation>
    <scope>NUCLEOTIDE SEQUENCE [LARGE SCALE GENOMIC DNA]</scope>
    <source>
        <strain evidence="3">IBT 24891</strain>
    </source>
</reference>
<protein>
    <submittedName>
        <fullName evidence="2">Uncharacterized protein</fullName>
    </submittedName>
</protein>
<dbReference type="AlphaFoldDB" id="A0A1V6TPW4"/>
<feature type="compositionally biased region" description="Basic residues" evidence="1">
    <location>
        <begin position="1074"/>
        <end position="1086"/>
    </location>
</feature>
<organism evidence="2 3">
    <name type="scientific">Penicillium steckii</name>
    <dbReference type="NCBI Taxonomy" id="303698"/>
    <lineage>
        <taxon>Eukaryota</taxon>
        <taxon>Fungi</taxon>
        <taxon>Dikarya</taxon>
        <taxon>Ascomycota</taxon>
        <taxon>Pezizomycotina</taxon>
        <taxon>Eurotiomycetes</taxon>
        <taxon>Eurotiomycetidae</taxon>
        <taxon>Eurotiales</taxon>
        <taxon>Aspergillaceae</taxon>
        <taxon>Penicillium</taxon>
    </lineage>
</organism>
<dbReference type="Proteomes" id="UP000191285">
    <property type="component" value="Unassembled WGS sequence"/>
</dbReference>
<keyword evidence="3" id="KW-1185">Reference proteome</keyword>
<dbReference type="STRING" id="303698.A0A1V6TPW4"/>
<feature type="compositionally biased region" description="Polar residues" evidence="1">
    <location>
        <begin position="948"/>
        <end position="961"/>
    </location>
</feature>
<feature type="region of interest" description="Disordered" evidence="1">
    <location>
        <begin position="939"/>
        <end position="979"/>
    </location>
</feature>
<evidence type="ECO:0000256" key="1">
    <source>
        <dbReference type="SAM" id="MobiDB-lite"/>
    </source>
</evidence>
<dbReference type="OrthoDB" id="5341924at2759"/>
<evidence type="ECO:0000313" key="2">
    <source>
        <dbReference type="EMBL" id="OQE28422.1"/>
    </source>
</evidence>
<feature type="compositionally biased region" description="Polar residues" evidence="1">
    <location>
        <begin position="1064"/>
        <end position="1073"/>
    </location>
</feature>
<gene>
    <name evidence="2" type="ORF">PENSTE_c003G06061</name>
</gene>
<feature type="region of interest" description="Disordered" evidence="1">
    <location>
        <begin position="1064"/>
        <end position="1086"/>
    </location>
</feature>
<accession>A0A1V6TPW4</accession>